<dbReference type="InterPro" id="IPR002790">
    <property type="entry name" value="CHP00288"/>
</dbReference>
<dbReference type="InterPro" id="IPR021139">
    <property type="entry name" value="NYN"/>
</dbReference>
<dbReference type="PANTHER" id="PTHR35811:SF1">
    <property type="entry name" value="HTH OST-TYPE DOMAIN-CONTAINING PROTEIN"/>
    <property type="match status" value="1"/>
</dbReference>
<evidence type="ECO:0000259" key="2">
    <source>
        <dbReference type="Pfam" id="PF01936"/>
    </source>
</evidence>
<name>D7DTF3_METV3</name>
<evidence type="ECO:0000313" key="3">
    <source>
        <dbReference type="EMBL" id="ADI36413.1"/>
    </source>
</evidence>
<dbReference type="PANTHER" id="PTHR35811">
    <property type="entry name" value="SLR1870 PROTEIN"/>
    <property type="match status" value="1"/>
</dbReference>
<dbReference type="KEGG" id="mvo:Mvol_0754"/>
<organism evidence="3 4">
    <name type="scientific">Methanococcus voltae (strain ATCC BAA-1334 / A3)</name>
    <dbReference type="NCBI Taxonomy" id="456320"/>
    <lineage>
        <taxon>Archaea</taxon>
        <taxon>Methanobacteriati</taxon>
        <taxon>Methanobacteriota</taxon>
        <taxon>Methanomada group</taxon>
        <taxon>Methanococci</taxon>
        <taxon>Methanococcales</taxon>
        <taxon>Methanococcaceae</taxon>
        <taxon>Methanococcus</taxon>
    </lineage>
</organism>
<feature type="compositionally biased region" description="Acidic residues" evidence="1">
    <location>
        <begin position="184"/>
        <end position="195"/>
    </location>
</feature>
<dbReference type="AlphaFoldDB" id="D7DTF3"/>
<feature type="compositionally biased region" description="Basic and acidic residues" evidence="1">
    <location>
        <begin position="166"/>
        <end position="183"/>
    </location>
</feature>
<dbReference type="CDD" id="cd18726">
    <property type="entry name" value="PIN_LabA-like"/>
    <property type="match status" value="1"/>
</dbReference>
<dbReference type="HOGENOM" id="CLU_100862_0_0_2"/>
<dbReference type="EMBL" id="CP002057">
    <property type="protein sequence ID" value="ADI36413.1"/>
    <property type="molecule type" value="Genomic_DNA"/>
</dbReference>
<keyword evidence="4" id="KW-1185">Reference proteome</keyword>
<sequence length="253" mass="28846">MWKRLGTLTKFYVKTPNPKKGANKMALLIDGPNMLRKEFNVDLDKIRDAVEQFGTIVVGRVYLNQYASDKLIEAIANQGFEPRISAGDVDVEMAVDGTDLVHNKNIDTIVYMTRDADFLPAMRKAKENGVGIIVVGAEPGFSMAIQNIADHVIKVEEDFELNKQKLEQKKRERNPAMAELHESDFEDENSNEENAETVGSHNNDNNKDFQNQKSQHGKNFEKRNDKDDKKSKKSKTSKFEETISNRINWLKKN</sequence>
<protein>
    <recommendedName>
        <fullName evidence="2">NYN domain-containing protein</fullName>
    </recommendedName>
</protein>
<accession>D7DTF3</accession>
<dbReference type="InParanoid" id="D7DTF3"/>
<dbReference type="eggNOG" id="arCOG02408">
    <property type="taxonomic scope" value="Archaea"/>
</dbReference>
<dbReference type="GO" id="GO:0004540">
    <property type="term" value="F:RNA nuclease activity"/>
    <property type="evidence" value="ECO:0007669"/>
    <property type="project" value="InterPro"/>
</dbReference>
<dbReference type="STRING" id="456320.Mvol_0754"/>
<evidence type="ECO:0000256" key="1">
    <source>
        <dbReference type="SAM" id="MobiDB-lite"/>
    </source>
</evidence>
<feature type="region of interest" description="Disordered" evidence="1">
    <location>
        <begin position="166"/>
        <end position="253"/>
    </location>
</feature>
<dbReference type="OrthoDB" id="85234at2157"/>
<dbReference type="Proteomes" id="UP000007722">
    <property type="component" value="Chromosome"/>
</dbReference>
<proteinExistence type="predicted"/>
<dbReference type="Pfam" id="PF01936">
    <property type="entry name" value="NYN"/>
    <property type="match status" value="1"/>
</dbReference>
<dbReference type="Gene3D" id="3.40.50.1010">
    <property type="entry name" value="5'-nuclease"/>
    <property type="match status" value="1"/>
</dbReference>
<feature type="domain" description="NYN" evidence="2">
    <location>
        <begin position="24"/>
        <end position="155"/>
    </location>
</feature>
<gene>
    <name evidence="3" type="ordered locus">Mvol_0754</name>
</gene>
<feature type="compositionally biased region" description="Basic and acidic residues" evidence="1">
    <location>
        <begin position="218"/>
        <end position="230"/>
    </location>
</feature>
<evidence type="ECO:0000313" key="4">
    <source>
        <dbReference type="Proteomes" id="UP000007722"/>
    </source>
</evidence>
<dbReference type="NCBIfam" id="TIGR00288">
    <property type="entry name" value="TIGR00288 family NYN domain-containing protein"/>
    <property type="match status" value="1"/>
</dbReference>
<reference evidence="3 4" key="1">
    <citation type="submission" date="2010-05" db="EMBL/GenBank/DDBJ databases">
        <title>Complete sequence of Methanococcus voltae A3.</title>
        <authorList>
            <consortium name="US DOE Joint Genome Institute"/>
            <person name="Lucas S."/>
            <person name="Copeland A."/>
            <person name="Lapidus A."/>
            <person name="Cheng J.-F."/>
            <person name="Bruce D."/>
            <person name="Goodwin L."/>
            <person name="Pitluck S."/>
            <person name="Lowry S."/>
            <person name="Clum A."/>
            <person name="Land M."/>
            <person name="Hauser L."/>
            <person name="Kyrpides N."/>
            <person name="Mikhailova N."/>
            <person name="Whitman W.B."/>
            <person name="Woyke T."/>
        </authorList>
    </citation>
    <scope>NUCLEOTIDE SEQUENCE [LARGE SCALE GENOMIC DNA]</scope>
    <source>
        <strain evidence="4">ATCC BAA-1334 / A3</strain>
    </source>
</reference>